<dbReference type="VEuPathDB" id="MicrosporidiaDB:EDEG_01393"/>
<evidence type="ECO:0000313" key="3">
    <source>
        <dbReference type="Proteomes" id="UP000003163"/>
    </source>
</evidence>
<keyword evidence="1" id="KW-1133">Transmembrane helix</keyword>
<reference evidence="3" key="2">
    <citation type="submission" date="2015-07" db="EMBL/GenBank/DDBJ databases">
        <title>Contrasting host-pathogen interactions and genome evolution in two generalist and specialist microsporidian pathogens of mosquitoes.</title>
        <authorList>
            <consortium name="The Broad Institute Genomics Platform"/>
            <consortium name="The Broad Institute Genome Sequencing Center for Infectious Disease"/>
            <person name="Cuomo C.A."/>
            <person name="Sanscrainte N.D."/>
            <person name="Goldberg J.M."/>
            <person name="Heiman D."/>
            <person name="Young S."/>
            <person name="Zeng Q."/>
            <person name="Becnel J.J."/>
            <person name="Birren B.W."/>
        </authorList>
    </citation>
    <scope>NUCLEOTIDE SEQUENCE [LARGE SCALE GENOMIC DNA]</scope>
    <source>
        <strain evidence="3">USNM 41457</strain>
    </source>
</reference>
<dbReference type="HOGENOM" id="CLU_1959547_0_0_1"/>
<organism evidence="2 3">
    <name type="scientific">Edhazardia aedis (strain USNM 41457)</name>
    <name type="common">Microsporidian parasite</name>
    <dbReference type="NCBI Taxonomy" id="1003232"/>
    <lineage>
        <taxon>Eukaryota</taxon>
        <taxon>Fungi</taxon>
        <taxon>Fungi incertae sedis</taxon>
        <taxon>Microsporidia</taxon>
        <taxon>Edhazardia</taxon>
    </lineage>
</organism>
<evidence type="ECO:0000313" key="2">
    <source>
        <dbReference type="EMBL" id="EJW04359.1"/>
    </source>
</evidence>
<dbReference type="Proteomes" id="UP000003163">
    <property type="component" value="Unassembled WGS sequence"/>
</dbReference>
<dbReference type="EMBL" id="AFBI03000019">
    <property type="protein sequence ID" value="EJW04359.1"/>
    <property type="molecule type" value="Genomic_DNA"/>
</dbReference>
<gene>
    <name evidence="2" type="ORF">EDEG_01393</name>
</gene>
<feature type="transmembrane region" description="Helical" evidence="1">
    <location>
        <begin position="6"/>
        <end position="26"/>
    </location>
</feature>
<sequence length="128" mass="15672">MIFLNIVYNTVTYQFIRILCPIFFIYKNRKFMFLKTYIFILHSSKYKDKKNNFITADSLNISYLYTCILFNIEFKKHILNLFERLSKRMYFDLFISILRTMLLKYLNNNTGFNFTNVIVKRKLSQKVH</sequence>
<dbReference type="AlphaFoldDB" id="J9DA16"/>
<keyword evidence="1" id="KW-0812">Transmembrane</keyword>
<protein>
    <submittedName>
        <fullName evidence="2">Uncharacterized protein</fullName>
    </submittedName>
</protein>
<proteinExistence type="predicted"/>
<accession>J9DA16</accession>
<keyword evidence="1" id="KW-0472">Membrane</keyword>
<reference evidence="2 3" key="1">
    <citation type="submission" date="2011-08" db="EMBL/GenBank/DDBJ databases">
        <authorList>
            <person name="Liu Z.J."/>
            <person name="Shi F.L."/>
            <person name="Lu J.Q."/>
            <person name="Li M."/>
            <person name="Wang Z.L."/>
        </authorList>
    </citation>
    <scope>NUCLEOTIDE SEQUENCE [LARGE SCALE GENOMIC DNA]</scope>
    <source>
        <strain evidence="2 3">USNM 41457</strain>
    </source>
</reference>
<dbReference type="InParanoid" id="J9DA16"/>
<evidence type="ECO:0000256" key="1">
    <source>
        <dbReference type="SAM" id="Phobius"/>
    </source>
</evidence>
<name>J9DA16_EDHAE</name>
<keyword evidence="3" id="KW-1185">Reference proteome</keyword>
<comment type="caution">
    <text evidence="2">The sequence shown here is derived from an EMBL/GenBank/DDBJ whole genome shotgun (WGS) entry which is preliminary data.</text>
</comment>